<accession>A0A212T1J0</accession>
<evidence type="ECO:0000313" key="3">
    <source>
        <dbReference type="Proteomes" id="UP000198122"/>
    </source>
</evidence>
<reference evidence="2 3" key="1">
    <citation type="submission" date="2017-06" db="EMBL/GenBank/DDBJ databases">
        <authorList>
            <person name="Kim H.J."/>
            <person name="Triplett B.A."/>
        </authorList>
    </citation>
    <scope>NUCLEOTIDE SEQUENCE [LARGE SCALE GENOMIC DNA]</scope>
    <source>
        <strain evidence="2 3">DSM 22179</strain>
    </source>
</reference>
<protein>
    <recommendedName>
        <fullName evidence="1">HipA-like kinase domain-containing protein</fullName>
    </recommendedName>
</protein>
<evidence type="ECO:0000259" key="1">
    <source>
        <dbReference type="Pfam" id="PF20613"/>
    </source>
</evidence>
<evidence type="ECO:0000313" key="2">
    <source>
        <dbReference type="EMBL" id="SNC59720.1"/>
    </source>
</evidence>
<dbReference type="EMBL" id="FYEZ01000001">
    <property type="protein sequence ID" value="SNC59720.1"/>
    <property type="molecule type" value="Genomic_DNA"/>
</dbReference>
<dbReference type="AlphaFoldDB" id="A0A212T1J0"/>
<keyword evidence="3" id="KW-1185">Reference proteome</keyword>
<dbReference type="Proteomes" id="UP000198122">
    <property type="component" value="Unassembled WGS sequence"/>
</dbReference>
<feature type="domain" description="HipA-like kinase" evidence="1">
    <location>
        <begin position="23"/>
        <end position="246"/>
    </location>
</feature>
<proteinExistence type="predicted"/>
<dbReference type="Pfam" id="PF20613">
    <property type="entry name" value="HipA_2"/>
    <property type="match status" value="1"/>
</dbReference>
<dbReference type="InterPro" id="IPR046748">
    <property type="entry name" value="HipA_2"/>
</dbReference>
<name>A0A212T1J0_9MICO</name>
<gene>
    <name evidence="2" type="ORF">SAMN05445756_0124</name>
</gene>
<organism evidence="2 3">
    <name type="scientific">Kytococcus aerolatus</name>
    <dbReference type="NCBI Taxonomy" id="592308"/>
    <lineage>
        <taxon>Bacteria</taxon>
        <taxon>Bacillati</taxon>
        <taxon>Actinomycetota</taxon>
        <taxon>Actinomycetes</taxon>
        <taxon>Micrococcales</taxon>
        <taxon>Kytococcaceae</taxon>
        <taxon>Kytococcus</taxon>
    </lineage>
</organism>
<dbReference type="RefSeq" id="WP_088818248.1">
    <property type="nucleotide sequence ID" value="NZ_FYEZ01000001.1"/>
</dbReference>
<dbReference type="OrthoDB" id="9786330at2"/>
<sequence>MSEPRWRPDAQLPRRTAVRYVTPLREGGSMPGVVEADDLGTYVMKFRSAGQGVKVLVAEVIVGEIARALGLPVPEMVALELPEALARYEPDEEVQDLLRASIGLNLGTDFLPGAHGYDGTAPPTPETAARVLWLDAFTANIDRTWSNPNLVLWHGEPWLIDHGAALYFHHTWPSSAAEHAPEPARFAHQAFDATSHVLAAVVPAETGSMARVHDELAPGLEEALQRAVAAVPTEWLETTGGMPTTDAVREAYLAALTARLAAAEHWLPDDDSLERARRGAREGLAEARRSLEMQQRRAIHRHGEEPR</sequence>